<keyword evidence="3" id="KW-1185">Reference proteome</keyword>
<proteinExistence type="predicted"/>
<keyword evidence="1" id="KW-0812">Transmembrane</keyword>
<evidence type="ECO:0000256" key="1">
    <source>
        <dbReference type="SAM" id="Phobius"/>
    </source>
</evidence>
<protein>
    <submittedName>
        <fullName evidence="2">Uncharacterized protein</fullName>
    </submittedName>
</protein>
<dbReference type="EMBL" id="WIXE01026170">
    <property type="protein sequence ID" value="KAK5964139.1"/>
    <property type="molecule type" value="Genomic_DNA"/>
</dbReference>
<keyword evidence="1" id="KW-1133">Transmembrane helix</keyword>
<evidence type="ECO:0000313" key="3">
    <source>
        <dbReference type="Proteomes" id="UP001331761"/>
    </source>
</evidence>
<accession>A0AAN8I821</accession>
<comment type="caution">
    <text evidence="2">The sequence shown here is derived from an EMBL/GenBank/DDBJ whole genome shotgun (WGS) entry which is preliminary data.</text>
</comment>
<dbReference type="AlphaFoldDB" id="A0AAN8I821"/>
<gene>
    <name evidence="2" type="ORF">GCK32_014365</name>
</gene>
<reference evidence="2 3" key="1">
    <citation type="submission" date="2019-10" db="EMBL/GenBank/DDBJ databases">
        <title>Assembly and Annotation for the nematode Trichostrongylus colubriformis.</title>
        <authorList>
            <person name="Martin J."/>
        </authorList>
    </citation>
    <scope>NUCLEOTIDE SEQUENCE [LARGE SCALE GENOMIC DNA]</scope>
    <source>
        <strain evidence="2">G859</strain>
        <tissue evidence="2">Whole worm</tissue>
    </source>
</reference>
<evidence type="ECO:0000313" key="2">
    <source>
        <dbReference type="EMBL" id="KAK5964139.1"/>
    </source>
</evidence>
<name>A0AAN8I821_TRICO</name>
<sequence>MEFFSNCDFCVTDDNCGFCSVKGSKTGYCLQRDEDPNAVNPLSTTGPCQSSALMGGKFEWDAKTCETKYTVLPIIIMVIYLLSFSSGKLSYSRHRSIG</sequence>
<feature type="transmembrane region" description="Helical" evidence="1">
    <location>
        <begin position="69"/>
        <end position="91"/>
    </location>
</feature>
<dbReference type="Proteomes" id="UP001331761">
    <property type="component" value="Unassembled WGS sequence"/>
</dbReference>
<organism evidence="2 3">
    <name type="scientific">Trichostrongylus colubriformis</name>
    <name type="common">Black scour worm</name>
    <dbReference type="NCBI Taxonomy" id="6319"/>
    <lineage>
        <taxon>Eukaryota</taxon>
        <taxon>Metazoa</taxon>
        <taxon>Ecdysozoa</taxon>
        <taxon>Nematoda</taxon>
        <taxon>Chromadorea</taxon>
        <taxon>Rhabditida</taxon>
        <taxon>Rhabditina</taxon>
        <taxon>Rhabditomorpha</taxon>
        <taxon>Strongyloidea</taxon>
        <taxon>Trichostrongylidae</taxon>
        <taxon>Trichostrongylus</taxon>
    </lineage>
</organism>
<keyword evidence="1" id="KW-0472">Membrane</keyword>